<feature type="region of interest" description="Disordered" evidence="1">
    <location>
        <begin position="220"/>
        <end position="282"/>
    </location>
</feature>
<feature type="compositionally biased region" description="Low complexity" evidence="1">
    <location>
        <begin position="115"/>
        <end position="144"/>
    </location>
</feature>
<protein>
    <submittedName>
        <fullName evidence="2">Uncharacterized protein</fullName>
    </submittedName>
</protein>
<reference evidence="2" key="1">
    <citation type="journal article" date="2021" name="Sci. Rep.">
        <title>Diploid genomic architecture of Nitzschia inconspicua, an elite biomass production diatom.</title>
        <authorList>
            <person name="Oliver A."/>
            <person name="Podell S."/>
            <person name="Pinowska A."/>
            <person name="Traller J.C."/>
            <person name="Smith S.R."/>
            <person name="McClure R."/>
            <person name="Beliaev A."/>
            <person name="Bohutskyi P."/>
            <person name="Hill E.A."/>
            <person name="Rabines A."/>
            <person name="Zheng H."/>
            <person name="Allen L.Z."/>
            <person name="Kuo A."/>
            <person name="Grigoriev I.V."/>
            <person name="Allen A.E."/>
            <person name="Hazlebeck D."/>
            <person name="Allen E.E."/>
        </authorList>
    </citation>
    <scope>NUCLEOTIDE SEQUENCE</scope>
    <source>
        <strain evidence="2">Hildebrandi</strain>
    </source>
</reference>
<reference evidence="2" key="2">
    <citation type="submission" date="2021-04" db="EMBL/GenBank/DDBJ databases">
        <authorList>
            <person name="Podell S."/>
        </authorList>
    </citation>
    <scope>NUCLEOTIDE SEQUENCE</scope>
    <source>
        <strain evidence="2">Hildebrandi</strain>
    </source>
</reference>
<feature type="compositionally biased region" description="Polar residues" evidence="1">
    <location>
        <begin position="310"/>
        <end position="322"/>
    </location>
</feature>
<feature type="compositionally biased region" description="Basic and acidic residues" evidence="1">
    <location>
        <begin position="180"/>
        <end position="199"/>
    </location>
</feature>
<dbReference type="OrthoDB" id="49627at2759"/>
<accession>A0A9K3LM26</accession>
<evidence type="ECO:0000256" key="1">
    <source>
        <dbReference type="SAM" id="MobiDB-lite"/>
    </source>
</evidence>
<feature type="region of interest" description="Disordered" evidence="1">
    <location>
        <begin position="300"/>
        <end position="322"/>
    </location>
</feature>
<proteinExistence type="predicted"/>
<feature type="region of interest" description="Disordered" evidence="1">
    <location>
        <begin position="85"/>
        <end position="200"/>
    </location>
</feature>
<feature type="compositionally biased region" description="Basic and acidic residues" evidence="1">
    <location>
        <begin position="85"/>
        <end position="100"/>
    </location>
</feature>
<evidence type="ECO:0000313" key="3">
    <source>
        <dbReference type="Proteomes" id="UP000693970"/>
    </source>
</evidence>
<evidence type="ECO:0000313" key="2">
    <source>
        <dbReference type="EMBL" id="KAG7364955.1"/>
    </source>
</evidence>
<feature type="compositionally biased region" description="Basic residues" evidence="1">
    <location>
        <begin position="147"/>
        <end position="157"/>
    </location>
</feature>
<dbReference type="EMBL" id="JAGRRH010000009">
    <property type="protein sequence ID" value="KAG7364955.1"/>
    <property type="molecule type" value="Genomic_DNA"/>
</dbReference>
<organism evidence="2 3">
    <name type="scientific">Nitzschia inconspicua</name>
    <dbReference type="NCBI Taxonomy" id="303405"/>
    <lineage>
        <taxon>Eukaryota</taxon>
        <taxon>Sar</taxon>
        <taxon>Stramenopiles</taxon>
        <taxon>Ochrophyta</taxon>
        <taxon>Bacillariophyta</taxon>
        <taxon>Bacillariophyceae</taxon>
        <taxon>Bacillariophycidae</taxon>
        <taxon>Bacillariales</taxon>
        <taxon>Bacillariaceae</taxon>
        <taxon>Nitzschia</taxon>
    </lineage>
</organism>
<gene>
    <name evidence="2" type="ORF">IV203_038158</name>
</gene>
<comment type="caution">
    <text evidence="2">The sequence shown here is derived from an EMBL/GenBank/DDBJ whole genome shotgun (WGS) entry which is preliminary data.</text>
</comment>
<sequence>MEWHVGQTVQVQSRTWAGINKPGGCAKITKVHYTVDGNYIEGLDVKYLVGGGSEKHLDPAIVSPFEMLERGGRKRRGREFLYEREEDVKGKGGDVKDGEQPRVGQDVASSPSNKAAVPGAGDAAAAAAAQNSSSRQSITTSFSTPQRQRRSQKKCPPKKVTPIPKLVKIGKKSDTVSPMTEDRDVAIRNDSQQQREKSSVARGLCFDTVAEHDARKETNNIECKLRTNPPPDATKFSPKKTPPPQRGGVENTRNATMNDNDDRKPAARPTMSTNVTTSVSSSTKKKVIGVRLKTTTGLVASRSGPVNRPMKQSFSRTTSAYTTSSGAKMHAVEASRKPLLDVYRDEVKKARAFMDEMVAVRSDDIDLGGSPSEDSRASGRFIRTDSRYDEFLSTLRTVWMRVEDEEVNEERFKSLFHQLTCNKFTPGELDGHIESLCKEGKLMKSDGMLYKID</sequence>
<dbReference type="AlphaFoldDB" id="A0A9K3LM26"/>
<keyword evidence="3" id="KW-1185">Reference proteome</keyword>
<dbReference type="Proteomes" id="UP000693970">
    <property type="component" value="Unassembled WGS sequence"/>
</dbReference>
<feature type="compositionally biased region" description="Low complexity" evidence="1">
    <location>
        <begin position="270"/>
        <end position="282"/>
    </location>
</feature>
<name>A0A9K3LM26_9STRA</name>